<dbReference type="EMBL" id="BMHK01000034">
    <property type="protein sequence ID" value="GGC12581.1"/>
    <property type="molecule type" value="Genomic_DNA"/>
</dbReference>
<dbReference type="PANTHER" id="PTHR46098:SF1">
    <property type="entry name" value="TRNA (CYTOSINE(38)-C(5))-METHYLTRANSFERASE"/>
    <property type="match status" value="1"/>
</dbReference>
<keyword evidence="3 6" id="KW-0949">S-adenosyl-L-methionine</keyword>
<evidence type="ECO:0000313" key="9">
    <source>
        <dbReference type="EMBL" id="GGC12581.1"/>
    </source>
</evidence>
<comment type="caution">
    <text evidence="9">The sequence shown here is derived from an EMBL/GenBank/DDBJ whole genome shotgun (WGS) entry which is preliminary data.</text>
</comment>
<dbReference type="RefSeq" id="WP_188772785.1">
    <property type="nucleotide sequence ID" value="NZ_BMHK01000034.1"/>
</dbReference>
<name>A0A916TVB6_9SPHN</name>
<dbReference type="Gene3D" id="3.90.120.10">
    <property type="entry name" value="DNA Methylase, subunit A, domain 2"/>
    <property type="match status" value="1"/>
</dbReference>
<keyword evidence="1 6" id="KW-0489">Methyltransferase</keyword>
<dbReference type="InterPro" id="IPR018117">
    <property type="entry name" value="C5_DNA_meth_AS"/>
</dbReference>
<gene>
    <name evidence="9" type="ORF">GCM10011494_34260</name>
</gene>
<protein>
    <recommendedName>
        <fullName evidence="8">Cytosine-specific methyltransferase</fullName>
        <ecNumber evidence="8">2.1.1.37</ecNumber>
    </recommendedName>
</protein>
<dbReference type="PANTHER" id="PTHR46098">
    <property type="entry name" value="TRNA (CYTOSINE(38)-C(5))-METHYLTRANSFERASE"/>
    <property type="match status" value="1"/>
</dbReference>
<evidence type="ECO:0000256" key="5">
    <source>
        <dbReference type="ARBA" id="ARBA00047422"/>
    </source>
</evidence>
<dbReference type="InterPro" id="IPR029063">
    <property type="entry name" value="SAM-dependent_MTases_sf"/>
</dbReference>
<dbReference type="SUPFAM" id="SSF53335">
    <property type="entry name" value="S-adenosyl-L-methionine-dependent methyltransferases"/>
    <property type="match status" value="1"/>
</dbReference>
<keyword evidence="2 6" id="KW-0808">Transferase</keyword>
<evidence type="ECO:0000256" key="7">
    <source>
        <dbReference type="RuleBase" id="RU000416"/>
    </source>
</evidence>
<evidence type="ECO:0000313" key="10">
    <source>
        <dbReference type="Proteomes" id="UP000608154"/>
    </source>
</evidence>
<dbReference type="Pfam" id="PF00145">
    <property type="entry name" value="DNA_methylase"/>
    <property type="match status" value="2"/>
</dbReference>
<dbReference type="AlphaFoldDB" id="A0A916TVB6"/>
<proteinExistence type="inferred from homology"/>
<dbReference type="NCBIfam" id="TIGR00675">
    <property type="entry name" value="dcm"/>
    <property type="match status" value="1"/>
</dbReference>
<accession>A0A916TVB6</accession>
<dbReference type="PROSITE" id="PS51679">
    <property type="entry name" value="SAM_MT_C5"/>
    <property type="match status" value="1"/>
</dbReference>
<dbReference type="PROSITE" id="PS00094">
    <property type="entry name" value="C5_MTASE_1"/>
    <property type="match status" value="1"/>
</dbReference>
<keyword evidence="4" id="KW-0680">Restriction system</keyword>
<organism evidence="9 10">
    <name type="scientific">Novosphingobium endophyticum</name>
    <dbReference type="NCBI Taxonomy" id="1955250"/>
    <lineage>
        <taxon>Bacteria</taxon>
        <taxon>Pseudomonadati</taxon>
        <taxon>Pseudomonadota</taxon>
        <taxon>Alphaproteobacteria</taxon>
        <taxon>Sphingomonadales</taxon>
        <taxon>Sphingomonadaceae</taxon>
        <taxon>Novosphingobium</taxon>
    </lineage>
</organism>
<feature type="active site" evidence="6">
    <location>
        <position position="70"/>
    </location>
</feature>
<dbReference type="PROSITE" id="PS00095">
    <property type="entry name" value="C5_MTASE_2"/>
    <property type="match status" value="1"/>
</dbReference>
<evidence type="ECO:0000256" key="2">
    <source>
        <dbReference type="ARBA" id="ARBA00022679"/>
    </source>
</evidence>
<evidence type="ECO:0000256" key="1">
    <source>
        <dbReference type="ARBA" id="ARBA00022603"/>
    </source>
</evidence>
<dbReference type="Proteomes" id="UP000608154">
    <property type="component" value="Unassembled WGS sequence"/>
</dbReference>
<reference evidence="9" key="2">
    <citation type="submission" date="2020-09" db="EMBL/GenBank/DDBJ databases">
        <authorList>
            <person name="Sun Q."/>
            <person name="Zhou Y."/>
        </authorList>
    </citation>
    <scope>NUCLEOTIDE SEQUENCE</scope>
    <source>
        <strain evidence="9">CGMCC 1.15095</strain>
    </source>
</reference>
<dbReference type="InterPro" id="IPR031303">
    <property type="entry name" value="C5_meth_CS"/>
</dbReference>
<evidence type="ECO:0000256" key="3">
    <source>
        <dbReference type="ARBA" id="ARBA00022691"/>
    </source>
</evidence>
<dbReference type="InterPro" id="IPR001525">
    <property type="entry name" value="C5_MeTfrase"/>
</dbReference>
<comment type="similarity">
    <text evidence="6 7">Belongs to the class I-like SAM-binding methyltransferase superfamily. C5-methyltransferase family.</text>
</comment>
<dbReference type="GO" id="GO:0009307">
    <property type="term" value="P:DNA restriction-modification system"/>
    <property type="evidence" value="ECO:0007669"/>
    <property type="project" value="UniProtKB-KW"/>
</dbReference>
<evidence type="ECO:0000256" key="8">
    <source>
        <dbReference type="RuleBase" id="RU000417"/>
    </source>
</evidence>
<sequence>MKFIDLFAGLGGFHQALNARSAECVFASEINSDLANLYEKNFKILPAGDIREVDLNTIPDHDILCAGFPCQPFSKAGDQKGLECPQWGNLFDYVEEILALKKPRYFIIENVPNLIRHDKGRTWDVICSRLTKLGYDISYAKLSPHMFGVPQRRERAFIVGDLEGLGDFEWPIPDALPEVTIDSVLDDKPEDALRLSASHIKQLKTWQEFIKAFPKDQDLPSFPIWAMEFGATYPLFGATPNERGYRGLGRYKGAFGQELKGLSPPGVEAALPGYARTKLKEFPEWKIDFIRKNREFYDAHRDIIDPWLPKIRDFPPSFQKLEWNCKGGKRDIWKHVIQFRASGIRVKKPDAAPSLIAMTTSQVPIIAWEKRFMTPRECSRLQSMGNLAHLPETKGGAYKAFGNAVNVEVVGHIFDALIDRSEEALASELAVAAE</sequence>
<dbReference type="EC" id="2.1.1.37" evidence="8"/>
<evidence type="ECO:0000256" key="4">
    <source>
        <dbReference type="ARBA" id="ARBA00022747"/>
    </source>
</evidence>
<keyword evidence="10" id="KW-1185">Reference proteome</keyword>
<dbReference type="PRINTS" id="PR00105">
    <property type="entry name" value="C5METTRFRASE"/>
</dbReference>
<dbReference type="InterPro" id="IPR050750">
    <property type="entry name" value="C5-MTase"/>
</dbReference>
<dbReference type="GO" id="GO:0032259">
    <property type="term" value="P:methylation"/>
    <property type="evidence" value="ECO:0007669"/>
    <property type="project" value="UniProtKB-KW"/>
</dbReference>
<evidence type="ECO:0000256" key="6">
    <source>
        <dbReference type="PROSITE-ProRule" id="PRU01016"/>
    </source>
</evidence>
<dbReference type="Gene3D" id="3.40.50.150">
    <property type="entry name" value="Vaccinia Virus protein VP39"/>
    <property type="match status" value="1"/>
</dbReference>
<comment type="catalytic activity">
    <reaction evidence="5 8">
        <text>a 2'-deoxycytidine in DNA + S-adenosyl-L-methionine = a 5-methyl-2'-deoxycytidine in DNA + S-adenosyl-L-homocysteine + H(+)</text>
        <dbReference type="Rhea" id="RHEA:13681"/>
        <dbReference type="Rhea" id="RHEA-COMP:11369"/>
        <dbReference type="Rhea" id="RHEA-COMP:11370"/>
        <dbReference type="ChEBI" id="CHEBI:15378"/>
        <dbReference type="ChEBI" id="CHEBI:57856"/>
        <dbReference type="ChEBI" id="CHEBI:59789"/>
        <dbReference type="ChEBI" id="CHEBI:85452"/>
        <dbReference type="ChEBI" id="CHEBI:85454"/>
        <dbReference type="EC" id="2.1.1.37"/>
    </reaction>
</comment>
<reference evidence="9" key="1">
    <citation type="journal article" date="2014" name="Int. J. Syst. Evol. Microbiol.">
        <title>Complete genome sequence of Corynebacterium casei LMG S-19264T (=DSM 44701T), isolated from a smear-ripened cheese.</title>
        <authorList>
            <consortium name="US DOE Joint Genome Institute (JGI-PGF)"/>
            <person name="Walter F."/>
            <person name="Albersmeier A."/>
            <person name="Kalinowski J."/>
            <person name="Ruckert C."/>
        </authorList>
    </citation>
    <scope>NUCLEOTIDE SEQUENCE</scope>
    <source>
        <strain evidence="9">CGMCC 1.15095</strain>
    </source>
</reference>
<dbReference type="GO" id="GO:0003886">
    <property type="term" value="F:DNA (cytosine-5-)-methyltransferase activity"/>
    <property type="evidence" value="ECO:0007669"/>
    <property type="project" value="UniProtKB-EC"/>
</dbReference>